<evidence type="ECO:0000256" key="1">
    <source>
        <dbReference type="ARBA" id="ARBA00004651"/>
    </source>
</evidence>
<dbReference type="PROSITE" id="PS51105">
    <property type="entry name" value="PTS_EIIC_TYPE_3"/>
    <property type="match status" value="1"/>
</dbReference>
<dbReference type="PANTHER" id="PTHR33989:SF11">
    <property type="entry name" value="LICHENAN PERMEASE IIC COMPONENT"/>
    <property type="match status" value="1"/>
</dbReference>
<dbReference type="Proteomes" id="UP000033163">
    <property type="component" value="Chromosome I"/>
</dbReference>
<sequence>MSKIQTFMEEKVAPFAGRIGQVKQLVAIRDGISYIMPLIIIGSIALILNSLPIEANWYLNLMNESGWGARLGMIVDGTFGLIGILAAFTIAYSLANQYSLDGMSVGILSLSSYLLSTPNILSADNAAGIPLSLMGSKGLFVAIIIGIISTEIFRFVISKNLVIKLPDGVPPAVGRSFTALIPGFFIIVFFAAVSWILDATGIGSLHDLIQTVLGKPLGLLGGTIFGAIIYDLLISLFWLTGIHGGNIMGGIMNPIWMQKMDENRLALQAGKELPNIFTQPFFDIFVHMGGAGTIFALAVCLFLFSKSNQNKSMGRLSIMPSAFNIGEPIMFGVPVVLNPIMFIPFILAPIAMVITTYFAMVTGLVPKTNGVSVPWTMPPLISGYLATSSIRGSILQIFNLAVSVLIYYPFFRTMDKQFVREESKGE</sequence>
<evidence type="ECO:0000256" key="9">
    <source>
        <dbReference type="SAM" id="Phobius"/>
    </source>
</evidence>
<feature type="transmembrane region" description="Helical" evidence="9">
    <location>
        <begin position="31"/>
        <end position="51"/>
    </location>
</feature>
<dbReference type="InterPro" id="IPR051088">
    <property type="entry name" value="PTS_Sugar-EIIC/EIIB"/>
</dbReference>
<feature type="transmembrane region" description="Helical" evidence="9">
    <location>
        <begin position="284"/>
        <end position="305"/>
    </location>
</feature>
<dbReference type="KEGG" id="pri:PRIO_2221"/>
<comment type="function">
    <text evidence="8">The phosphoenolpyruvate-dependent sugar phosphotransferase system (PTS), a major carbohydrate active -transport system, catalyzes the phosphorylation of incoming sugar substrates concomitant with their translocation across the cell membrane.</text>
</comment>
<evidence type="ECO:0000313" key="11">
    <source>
        <dbReference type="EMBL" id="CQR54630.1"/>
    </source>
</evidence>
<evidence type="ECO:0000259" key="10">
    <source>
        <dbReference type="PROSITE" id="PS51105"/>
    </source>
</evidence>
<keyword evidence="3 8" id="KW-1003">Cell membrane</keyword>
<keyword evidence="7 8" id="KW-0472">Membrane</keyword>
<feature type="transmembrane region" description="Helical" evidence="9">
    <location>
        <begin position="139"/>
        <end position="157"/>
    </location>
</feature>
<feature type="transmembrane region" description="Helical" evidence="9">
    <location>
        <begin position="71"/>
        <end position="94"/>
    </location>
</feature>
<evidence type="ECO:0000256" key="4">
    <source>
        <dbReference type="ARBA" id="ARBA00022597"/>
    </source>
</evidence>
<dbReference type="AlphaFoldDB" id="A0A0E4CVW3"/>
<dbReference type="PANTHER" id="PTHR33989">
    <property type="match status" value="1"/>
</dbReference>
<feature type="domain" description="PTS EIIC type-3" evidence="10">
    <location>
        <begin position="8"/>
        <end position="410"/>
    </location>
</feature>
<protein>
    <recommendedName>
        <fullName evidence="8">Permease IIC component</fullName>
    </recommendedName>
</protein>
<dbReference type="InterPro" id="IPR003352">
    <property type="entry name" value="PTS_EIIC"/>
</dbReference>
<dbReference type="InterPro" id="IPR004501">
    <property type="entry name" value="PTS_EIIC_3"/>
</dbReference>
<gene>
    <name evidence="11" type="ORF">PRIO_2221</name>
</gene>
<feature type="transmembrane region" description="Helical" evidence="9">
    <location>
        <begin position="177"/>
        <end position="197"/>
    </location>
</feature>
<evidence type="ECO:0000256" key="2">
    <source>
        <dbReference type="ARBA" id="ARBA00022448"/>
    </source>
</evidence>
<dbReference type="PIRSF" id="PIRSF006351">
    <property type="entry name" value="PTS_EIIC-Cellobiose"/>
    <property type="match status" value="1"/>
</dbReference>
<evidence type="ECO:0000256" key="6">
    <source>
        <dbReference type="ARBA" id="ARBA00022989"/>
    </source>
</evidence>
<dbReference type="NCBIfam" id="TIGR00359">
    <property type="entry name" value="cello_pts_IIC"/>
    <property type="match status" value="1"/>
</dbReference>
<dbReference type="GO" id="GO:0005886">
    <property type="term" value="C:plasma membrane"/>
    <property type="evidence" value="ECO:0007669"/>
    <property type="project" value="UniProtKB-SubCell"/>
</dbReference>
<dbReference type="GO" id="GO:0009401">
    <property type="term" value="P:phosphoenolpyruvate-dependent sugar phosphotransferase system"/>
    <property type="evidence" value="ECO:0007669"/>
    <property type="project" value="InterPro"/>
</dbReference>
<evidence type="ECO:0000256" key="8">
    <source>
        <dbReference type="PIRNR" id="PIRNR006351"/>
    </source>
</evidence>
<evidence type="ECO:0000313" key="12">
    <source>
        <dbReference type="Proteomes" id="UP000033163"/>
    </source>
</evidence>
<feature type="transmembrane region" description="Helical" evidence="9">
    <location>
        <begin position="340"/>
        <end position="361"/>
    </location>
</feature>
<dbReference type="RefSeq" id="WP_046502304.1">
    <property type="nucleotide sequence ID" value="NZ_LN831776.1"/>
</dbReference>
<keyword evidence="6 9" id="KW-1133">Transmembrane helix</keyword>
<proteinExistence type="predicted"/>
<name>A0A0E4CVW3_9BACL</name>
<dbReference type="EMBL" id="LN831776">
    <property type="protein sequence ID" value="CQR54630.1"/>
    <property type="molecule type" value="Genomic_DNA"/>
</dbReference>
<keyword evidence="4 8" id="KW-0762">Sugar transport</keyword>
<dbReference type="Pfam" id="PF02378">
    <property type="entry name" value="PTS_EIIC"/>
    <property type="match status" value="1"/>
</dbReference>
<dbReference type="HOGENOM" id="CLU_029688_1_2_9"/>
<evidence type="ECO:0000256" key="3">
    <source>
        <dbReference type="ARBA" id="ARBA00022475"/>
    </source>
</evidence>
<dbReference type="PATRIC" id="fig|1073571.4.peg.2355"/>
<keyword evidence="5 9" id="KW-0812">Transmembrane</keyword>
<evidence type="ECO:0000256" key="7">
    <source>
        <dbReference type="ARBA" id="ARBA00023136"/>
    </source>
</evidence>
<dbReference type="GO" id="GO:1901264">
    <property type="term" value="P:carbohydrate derivative transport"/>
    <property type="evidence" value="ECO:0007669"/>
    <property type="project" value="TreeGrafter"/>
</dbReference>
<organism evidence="11 12">
    <name type="scientific">Paenibacillus riograndensis SBR5</name>
    <dbReference type="NCBI Taxonomy" id="1073571"/>
    <lineage>
        <taxon>Bacteria</taxon>
        <taxon>Bacillati</taxon>
        <taxon>Bacillota</taxon>
        <taxon>Bacilli</taxon>
        <taxon>Bacillales</taxon>
        <taxon>Paenibacillaceae</taxon>
        <taxon>Paenibacillus</taxon>
        <taxon>Paenibacillus sonchi group</taxon>
    </lineage>
</organism>
<feature type="transmembrane region" description="Helical" evidence="9">
    <location>
        <begin position="217"/>
        <end position="239"/>
    </location>
</feature>
<feature type="transmembrane region" description="Helical" evidence="9">
    <location>
        <begin position="381"/>
        <end position="408"/>
    </location>
</feature>
<comment type="subcellular location">
    <subcellularLocation>
        <location evidence="1">Cell membrane</location>
        <topology evidence="1">Multi-pass membrane protein</topology>
    </subcellularLocation>
</comment>
<dbReference type="InterPro" id="IPR004796">
    <property type="entry name" value="PTS_IIC_cello"/>
</dbReference>
<dbReference type="GO" id="GO:0008982">
    <property type="term" value="F:protein-N(PI)-phosphohistidine-sugar phosphotransferase activity"/>
    <property type="evidence" value="ECO:0007669"/>
    <property type="project" value="UniProtKB-UniRule"/>
</dbReference>
<dbReference type="NCBIfam" id="TIGR00410">
    <property type="entry name" value="lacE"/>
    <property type="match status" value="1"/>
</dbReference>
<evidence type="ECO:0000256" key="5">
    <source>
        <dbReference type="ARBA" id="ARBA00022692"/>
    </source>
</evidence>
<reference evidence="12" key="1">
    <citation type="submission" date="2015-03" db="EMBL/GenBank/DDBJ databases">
        <authorList>
            <person name="Wibberg D."/>
        </authorList>
    </citation>
    <scope>NUCLEOTIDE SEQUENCE [LARGE SCALE GENOMIC DNA]</scope>
</reference>
<keyword evidence="2 8" id="KW-0813">Transport</keyword>
<accession>A0A0E4CVW3</accession>